<keyword evidence="8 11" id="KW-1133">Transmembrane helix</keyword>
<dbReference type="GO" id="GO:0071555">
    <property type="term" value="P:cell wall organization"/>
    <property type="evidence" value="ECO:0007669"/>
    <property type="project" value="InterPro"/>
</dbReference>
<dbReference type="Pfam" id="PF02518">
    <property type="entry name" value="HATPase_c"/>
    <property type="match status" value="1"/>
</dbReference>
<evidence type="ECO:0000256" key="10">
    <source>
        <dbReference type="ARBA" id="ARBA00023136"/>
    </source>
</evidence>
<dbReference type="InterPro" id="IPR050640">
    <property type="entry name" value="Bact_2-comp_sensor_kinase"/>
</dbReference>
<name>A0AAU6T8C0_9GAMM</name>
<proteinExistence type="predicted"/>
<gene>
    <name evidence="13" type="ORF">MRK42_20940</name>
</gene>
<dbReference type="Pfam" id="PF07694">
    <property type="entry name" value="5TM-5TMR_LYT"/>
    <property type="match status" value="1"/>
</dbReference>
<keyword evidence="5" id="KW-0547">Nucleotide-binding</keyword>
<evidence type="ECO:0000256" key="5">
    <source>
        <dbReference type="ARBA" id="ARBA00022741"/>
    </source>
</evidence>
<evidence type="ECO:0000256" key="2">
    <source>
        <dbReference type="ARBA" id="ARBA00022475"/>
    </source>
</evidence>
<dbReference type="SUPFAM" id="SSF55874">
    <property type="entry name" value="ATPase domain of HSP90 chaperone/DNA topoisomerase II/histidine kinase"/>
    <property type="match status" value="1"/>
</dbReference>
<evidence type="ECO:0000313" key="13">
    <source>
        <dbReference type="EMBL" id="XAG41394.1"/>
    </source>
</evidence>
<dbReference type="InterPro" id="IPR011620">
    <property type="entry name" value="Sig_transdc_His_kinase_LytS_TM"/>
</dbReference>
<dbReference type="GO" id="GO:0005886">
    <property type="term" value="C:plasma membrane"/>
    <property type="evidence" value="ECO:0007669"/>
    <property type="project" value="UniProtKB-SubCell"/>
</dbReference>
<feature type="transmembrane region" description="Helical" evidence="11">
    <location>
        <begin position="137"/>
        <end position="157"/>
    </location>
</feature>
<dbReference type="GO" id="GO:0000155">
    <property type="term" value="F:phosphorelay sensor kinase activity"/>
    <property type="evidence" value="ECO:0007669"/>
    <property type="project" value="InterPro"/>
</dbReference>
<dbReference type="PANTHER" id="PTHR34220:SF7">
    <property type="entry name" value="SENSOR HISTIDINE KINASE YPDA"/>
    <property type="match status" value="1"/>
</dbReference>
<dbReference type="GO" id="GO:0005524">
    <property type="term" value="F:ATP binding"/>
    <property type="evidence" value="ECO:0007669"/>
    <property type="project" value="UniProtKB-KW"/>
</dbReference>
<feature type="transmembrane region" description="Helical" evidence="11">
    <location>
        <begin position="45"/>
        <end position="64"/>
    </location>
</feature>
<dbReference type="SUPFAM" id="SSF55781">
    <property type="entry name" value="GAF domain-like"/>
    <property type="match status" value="1"/>
</dbReference>
<feature type="transmembrane region" description="Helical" evidence="11">
    <location>
        <begin position="71"/>
        <end position="90"/>
    </location>
</feature>
<keyword evidence="6 13" id="KW-0418">Kinase</keyword>
<dbReference type="Pfam" id="PF06580">
    <property type="entry name" value="His_kinase"/>
    <property type="match status" value="1"/>
</dbReference>
<dbReference type="EMBL" id="CP095328">
    <property type="protein sequence ID" value="XAG41394.1"/>
    <property type="molecule type" value="Genomic_DNA"/>
</dbReference>
<accession>A0AAU6T8C0</accession>
<evidence type="ECO:0000256" key="7">
    <source>
        <dbReference type="ARBA" id="ARBA00022840"/>
    </source>
</evidence>
<feature type="domain" description="Histidine kinase/HSP90-like ATPase" evidence="12">
    <location>
        <begin position="451"/>
        <end position="553"/>
    </location>
</feature>
<dbReference type="InterPro" id="IPR036890">
    <property type="entry name" value="HATPase_C_sf"/>
</dbReference>
<keyword evidence="9" id="KW-0902">Two-component regulatory system</keyword>
<dbReference type="AlphaFoldDB" id="A0AAU6T8C0"/>
<evidence type="ECO:0000256" key="11">
    <source>
        <dbReference type="SAM" id="Phobius"/>
    </source>
</evidence>
<protein>
    <submittedName>
        <fullName evidence="13">Sensor histidine kinase</fullName>
    </submittedName>
</protein>
<evidence type="ECO:0000256" key="8">
    <source>
        <dbReference type="ARBA" id="ARBA00022989"/>
    </source>
</evidence>
<dbReference type="InterPro" id="IPR010559">
    <property type="entry name" value="Sig_transdc_His_kin_internal"/>
</dbReference>
<keyword evidence="7" id="KW-0067">ATP-binding</keyword>
<evidence type="ECO:0000256" key="1">
    <source>
        <dbReference type="ARBA" id="ARBA00004651"/>
    </source>
</evidence>
<dbReference type="Gene3D" id="3.30.565.10">
    <property type="entry name" value="Histidine kinase-like ATPase, C-terminal domain"/>
    <property type="match status" value="1"/>
</dbReference>
<evidence type="ECO:0000256" key="6">
    <source>
        <dbReference type="ARBA" id="ARBA00022777"/>
    </source>
</evidence>
<evidence type="ECO:0000259" key="12">
    <source>
        <dbReference type="SMART" id="SM00387"/>
    </source>
</evidence>
<dbReference type="RefSeq" id="WP_354688656.1">
    <property type="nucleotide sequence ID" value="NZ_CP095328.1"/>
</dbReference>
<keyword evidence="2" id="KW-1003">Cell membrane</keyword>
<keyword evidence="10 11" id="KW-0472">Membrane</keyword>
<reference evidence="13" key="1">
    <citation type="submission" date="2022-03" db="EMBL/GenBank/DDBJ databases">
        <title>Sea Food Isolates.</title>
        <authorList>
            <person name="Li C."/>
        </authorList>
    </citation>
    <scope>NUCLEOTIDE SEQUENCE</scope>
    <source>
        <strain evidence="13">19NY04SH05-1</strain>
    </source>
</reference>
<dbReference type="InterPro" id="IPR003594">
    <property type="entry name" value="HATPase_dom"/>
</dbReference>
<organism evidence="13">
    <name type="scientific">Aeromonas sp. 19NY04SH05-1</name>
    <dbReference type="NCBI Taxonomy" id="2920537"/>
    <lineage>
        <taxon>Bacteria</taxon>
        <taxon>Pseudomonadati</taxon>
        <taxon>Pseudomonadota</taxon>
        <taxon>Gammaproteobacteria</taxon>
        <taxon>Aeromonadales</taxon>
        <taxon>Aeromonadaceae</taxon>
        <taxon>Aeromonas</taxon>
    </lineage>
</organism>
<dbReference type="Gene3D" id="1.10.1760.20">
    <property type="match status" value="1"/>
</dbReference>
<keyword evidence="3" id="KW-0808">Transferase</keyword>
<evidence type="ECO:0000256" key="3">
    <source>
        <dbReference type="ARBA" id="ARBA00022679"/>
    </source>
</evidence>
<evidence type="ECO:0000256" key="4">
    <source>
        <dbReference type="ARBA" id="ARBA00022692"/>
    </source>
</evidence>
<keyword evidence="4 11" id="KW-0812">Transmembrane</keyword>
<evidence type="ECO:0000256" key="9">
    <source>
        <dbReference type="ARBA" id="ARBA00023012"/>
    </source>
</evidence>
<feature type="transmembrane region" description="Helical" evidence="11">
    <location>
        <begin position="7"/>
        <end position="25"/>
    </location>
</feature>
<dbReference type="SMART" id="SM00387">
    <property type="entry name" value="HATPase_c"/>
    <property type="match status" value="1"/>
</dbReference>
<sequence length="557" mass="62105">MLENQMMLLAVFERAALMLMTLFFLTRTRPFQRLFQKRDHTPAELVLVAAIFCLFAVFSTYTGIPIEGALINVRIIAIISGGILFGPWVGIPAGVISGLHRYLIDMDGHTSIPCLIASIIAGLLATWLHLRCRKSRLWLYGILAGMACEGLTMLLIWQLTEPHAVGVEIVNHIAYPMIAGTLCIGLIIKLVQDLDDEKELIAAKQAKLALDIANQTLPFFQNIDRHSLSQVCDVIRREISADAVAITDTHDVLAYVGVGKDYYALDEHHAISGMTRKAVLLDQIIINNDLRQYHLSDFHSVIIIPLRENGAVSGTLKIYYRRTHSITSSLKEMAVGLSQLISTQMEVSRIEQLKEMTRKAEFTALQSKINPHFLFNALNAISSLIRIRPQQARQLIANLADYLRYNLNKGDTLIDIQEELQQVRDYVAIEQARFGDKLEVVFEVDDVHIQVPSLLLQPLVENAILHGIQPRSALGRVTIEVKQLAGGIRVAVRDTGFGISQAVIDGVAAGRVESRSIGLMNVHQRVKLLYGDGLHLKRLEPGTEVSFYLPDQESMPC</sequence>
<feature type="transmembrane region" description="Helical" evidence="11">
    <location>
        <begin position="169"/>
        <end position="191"/>
    </location>
</feature>
<comment type="subcellular location">
    <subcellularLocation>
        <location evidence="1">Cell membrane</location>
        <topology evidence="1">Multi-pass membrane protein</topology>
    </subcellularLocation>
</comment>
<dbReference type="PANTHER" id="PTHR34220">
    <property type="entry name" value="SENSOR HISTIDINE KINASE YPDA"/>
    <property type="match status" value="1"/>
</dbReference>
<feature type="transmembrane region" description="Helical" evidence="11">
    <location>
        <begin position="110"/>
        <end position="130"/>
    </location>
</feature>